<comment type="caution">
    <text evidence="1">The sequence shown here is derived from an EMBL/GenBank/DDBJ whole genome shotgun (WGS) entry which is preliminary data.</text>
</comment>
<name>A0ACC1Z4J8_MELAZ</name>
<evidence type="ECO:0000313" key="2">
    <source>
        <dbReference type="Proteomes" id="UP001164539"/>
    </source>
</evidence>
<proteinExistence type="predicted"/>
<organism evidence="1 2">
    <name type="scientific">Melia azedarach</name>
    <name type="common">Chinaberry tree</name>
    <dbReference type="NCBI Taxonomy" id="155640"/>
    <lineage>
        <taxon>Eukaryota</taxon>
        <taxon>Viridiplantae</taxon>
        <taxon>Streptophyta</taxon>
        <taxon>Embryophyta</taxon>
        <taxon>Tracheophyta</taxon>
        <taxon>Spermatophyta</taxon>
        <taxon>Magnoliopsida</taxon>
        <taxon>eudicotyledons</taxon>
        <taxon>Gunneridae</taxon>
        <taxon>Pentapetalae</taxon>
        <taxon>rosids</taxon>
        <taxon>malvids</taxon>
        <taxon>Sapindales</taxon>
        <taxon>Meliaceae</taxon>
        <taxon>Melia</taxon>
    </lineage>
</organism>
<reference evidence="1 2" key="1">
    <citation type="journal article" date="2023" name="Science">
        <title>Complex scaffold remodeling in plant triterpene biosynthesis.</title>
        <authorList>
            <person name="De La Pena R."/>
            <person name="Hodgson H."/>
            <person name="Liu J.C."/>
            <person name="Stephenson M.J."/>
            <person name="Martin A.C."/>
            <person name="Owen C."/>
            <person name="Harkess A."/>
            <person name="Leebens-Mack J."/>
            <person name="Jimenez L.E."/>
            <person name="Osbourn A."/>
            <person name="Sattely E.S."/>
        </authorList>
    </citation>
    <scope>NUCLEOTIDE SEQUENCE [LARGE SCALE GENOMIC DNA]</scope>
    <source>
        <strain evidence="2">cv. JPN11</strain>
        <tissue evidence="1">Leaf</tissue>
    </source>
</reference>
<dbReference type="EMBL" id="CM051394">
    <property type="protein sequence ID" value="KAJ4729915.1"/>
    <property type="molecule type" value="Genomic_DNA"/>
</dbReference>
<keyword evidence="1" id="KW-0012">Acyltransferase</keyword>
<sequence length="459" mass="51743">MAQPYIEAVKILEQSQVAPPSGSVSTTTIPLTFFDMLWIFSIPMQRIFFYEFPYSTDHFTQNIFPHLKQSLSLTLRRFFPFAANLTCPPQLNKPYILYKEGDSILVTVAQSGANFNHLIANTARDNLLFQSFVPKLPTAIFSTDKTNVVPIMAMQFTVFPNSGISIGVAFTHVSSDGRSFNHFMKSWASIYRSGEEDLTALSLPCHNKDLIKDPDELSSIFFNDWWNFQKNSISNGRNPAPQDNVRVTLELSHAQIEKLKERVTTQNSENNEPRQILRISTYAVTCAFMWVNLMKLQECETSGHLNDDIVYHFVSVADCRERVSEFPIPAAYFGNCLAFFFASAKRSELMGENGIVVAAKAIGRAIHKLEKGPLIGAENWVSDLIEIFKVPGRIVSVAGSPRLRVYDTDFGWDRPRKSEVAHIGAYGAFSINECRDGEGEVEIGLVLSRDNLEYFNDLN</sequence>
<keyword evidence="1" id="KW-0808">Transferase</keyword>
<dbReference type="Proteomes" id="UP001164539">
    <property type="component" value="Chromosome 1"/>
</dbReference>
<keyword evidence="2" id="KW-1185">Reference proteome</keyword>
<accession>A0ACC1Z4J8</accession>
<evidence type="ECO:0000313" key="1">
    <source>
        <dbReference type="EMBL" id="KAJ4729915.1"/>
    </source>
</evidence>
<protein>
    <submittedName>
        <fullName evidence="1">Anthocyanin 5-aromatic acyltransferase</fullName>
    </submittedName>
</protein>
<gene>
    <name evidence="1" type="ORF">OWV82_002620</name>
</gene>